<feature type="domain" description="Shedu protein SduA C-terminal" evidence="1">
    <location>
        <begin position="13"/>
        <end position="69"/>
    </location>
</feature>
<protein>
    <submittedName>
        <fullName evidence="2">DUF4263 domain-containing protein</fullName>
    </submittedName>
</protein>
<dbReference type="STRING" id="85968.GCA_900073015_02902"/>
<evidence type="ECO:0000313" key="2">
    <source>
        <dbReference type="EMBL" id="PIB75931.1"/>
    </source>
</evidence>
<evidence type="ECO:0000313" key="3">
    <source>
        <dbReference type="Proteomes" id="UP000230551"/>
    </source>
</evidence>
<gene>
    <name evidence="2" type="ORF">CQY22_007730</name>
</gene>
<dbReference type="AlphaFoldDB" id="A0A2G5PC71"/>
<dbReference type="InterPro" id="IPR025359">
    <property type="entry name" value="SduA_C"/>
</dbReference>
<dbReference type="Proteomes" id="UP000230551">
    <property type="component" value="Unassembled WGS sequence"/>
</dbReference>
<reference evidence="2 3" key="1">
    <citation type="journal article" date="2017" name="Infect. Genet. Evol.">
        <title>The new phylogeny of the genus Mycobacterium: The old and the news.</title>
        <authorList>
            <person name="Tortoli E."/>
            <person name="Fedrizzi T."/>
            <person name="Meehan C.J."/>
            <person name="Trovato A."/>
            <person name="Grottola A."/>
            <person name="Giacobazzi E."/>
            <person name="Serpini G.F."/>
            <person name="Tagliazucchi S."/>
            <person name="Fabio A."/>
            <person name="Bettua C."/>
            <person name="Bertorelli R."/>
            <person name="Frascaro F."/>
            <person name="De Sanctis V."/>
            <person name="Pecorari M."/>
            <person name="Jousson O."/>
            <person name="Segata N."/>
            <person name="Cirillo D.M."/>
        </authorList>
    </citation>
    <scope>NUCLEOTIDE SEQUENCE [LARGE SCALE GENOMIC DNA]</scope>
    <source>
        <strain evidence="2 3">CIP1034565</strain>
    </source>
</reference>
<evidence type="ECO:0000259" key="1">
    <source>
        <dbReference type="Pfam" id="PF14082"/>
    </source>
</evidence>
<keyword evidence="3" id="KW-1185">Reference proteome</keyword>
<comment type="caution">
    <text evidence="2">The sequence shown here is derived from an EMBL/GenBank/DDBJ whole genome shotgun (WGS) entry which is preliminary data.</text>
</comment>
<sequence>MQTTTTPWIVKSLETGEYTYVVRPRSFLIVGSLDQLRGPGGIQKEKYESFELYRRNLYEPEIVTFDELLARAEWQCTLLET</sequence>
<name>A0A2G5PC71_9MYCO</name>
<proteinExistence type="predicted"/>
<dbReference type="Pfam" id="PF14082">
    <property type="entry name" value="SduA_C"/>
    <property type="match status" value="1"/>
</dbReference>
<organism evidence="2 3">
    <name type="scientific">Mycolicibacterium brumae</name>
    <dbReference type="NCBI Taxonomy" id="85968"/>
    <lineage>
        <taxon>Bacteria</taxon>
        <taxon>Bacillati</taxon>
        <taxon>Actinomycetota</taxon>
        <taxon>Actinomycetes</taxon>
        <taxon>Mycobacteriales</taxon>
        <taxon>Mycobacteriaceae</taxon>
        <taxon>Mycolicibacterium</taxon>
    </lineage>
</organism>
<dbReference type="OrthoDB" id="3672974at2"/>
<accession>A0A2G5PC71</accession>
<dbReference type="EMBL" id="PDCN02000007">
    <property type="protein sequence ID" value="PIB75931.1"/>
    <property type="molecule type" value="Genomic_DNA"/>
</dbReference>